<feature type="domain" description="AMP-dependent synthetase/ligase" evidence="3">
    <location>
        <begin position="9"/>
        <end position="359"/>
    </location>
</feature>
<dbReference type="PATRIC" id="fig|266265.5.peg.8615"/>
<evidence type="ECO:0000313" key="6">
    <source>
        <dbReference type="Proteomes" id="UP000001817"/>
    </source>
</evidence>
<sequence length="504" mass="55323">MVSLSDSVAWWARTNPSRTALMYGNQSISYGDLQRRVEATAGMLKGTRIRRGDIVALLMKNSAAFVEIMLAVSQAGAVILPINYRLGPDEVAYILQHSGAKLLFHDEEFEVPPGLVHSQAVTGAAQSDTSVLAAGHEPCTEAYPSRPDDLYRLMYTSGTTDRPKGVMHSYGNVAWKSFDHIAALGITKDDRLLVVGPLYHVGACDLPGLAVLAQGGMLRIMRDFDAQAVLEAIERERLTGAWLAPVMLSRILALPERYRFDLGSLRWVVGGGERTPEQRIREFGSLFTGARYIDAYGLTESCSGDTLMEQGRELDKIGSTGRALAHVQLAIMSDDGRMLAPGMQGEICVRGPKVTQGYWKDPEKTARSFVDGWFRTGDVGYMDEEGFLYLTDRKKDMIISGGENIASSEVERVIYQLAEVAEAAVIGAPDPRWGEQVTAVVVLRAGATLTLDALRTHCEGRLGGFKTPRQLILRDALPRNPSGKVLKRVLRDELLKESDHDGQR</sequence>
<dbReference type="KEGG" id="bxb:DR64_7596"/>
<feature type="domain" description="AMP-binding enzyme C-terminal" evidence="4">
    <location>
        <begin position="409"/>
        <end position="484"/>
    </location>
</feature>
<dbReference type="Gene3D" id="3.40.50.12780">
    <property type="entry name" value="N-terminal domain of ligase-like"/>
    <property type="match status" value="1"/>
</dbReference>
<dbReference type="EC" id="6.2.1.-" evidence="5"/>
<dbReference type="InterPro" id="IPR042099">
    <property type="entry name" value="ANL_N_sf"/>
</dbReference>
<dbReference type="CDD" id="cd17631">
    <property type="entry name" value="FACL_FadD13-like"/>
    <property type="match status" value="1"/>
</dbReference>
<keyword evidence="6" id="KW-1185">Reference proteome</keyword>
<dbReference type="STRING" id="266265.Bxe_C0851"/>
<dbReference type="AlphaFoldDB" id="Q13GQ9"/>
<accession>Q13GQ9</accession>
<dbReference type="InterPro" id="IPR045851">
    <property type="entry name" value="AMP-bd_C_sf"/>
</dbReference>
<dbReference type="PANTHER" id="PTHR43201:SF32">
    <property type="entry name" value="2-SUCCINYLBENZOATE--COA LIGASE, CHLOROPLASTIC_PEROXISOMAL"/>
    <property type="match status" value="1"/>
</dbReference>
<reference evidence="5 6" key="1">
    <citation type="journal article" date="2006" name="Proc. Natl. Acad. Sci. U.S.A.">
        <title>Burkholderia xenovorans LB400 harbors a multi-replicon, 9.73-Mbp genome shaped for versatility.</title>
        <authorList>
            <person name="Chain P.S."/>
            <person name="Denef V.J."/>
            <person name="Konstantinidis K.T."/>
            <person name="Vergez L.M."/>
            <person name="Agullo L."/>
            <person name="Reyes V.L."/>
            <person name="Hauser L."/>
            <person name="Cordova M."/>
            <person name="Gomez L."/>
            <person name="Gonzalez M."/>
            <person name="Land M."/>
            <person name="Lao V."/>
            <person name="Larimer F."/>
            <person name="LiPuma J.J."/>
            <person name="Mahenthiralingam E."/>
            <person name="Malfatti S.A."/>
            <person name="Marx C.J."/>
            <person name="Parnell J.J."/>
            <person name="Ramette A."/>
            <person name="Richardson P."/>
            <person name="Seeger M."/>
            <person name="Smith D."/>
            <person name="Spilker T."/>
            <person name="Sul W.J."/>
            <person name="Tsoi T.V."/>
            <person name="Ulrich L.E."/>
            <person name="Zhulin I.B."/>
            <person name="Tiedje J.M."/>
        </authorList>
    </citation>
    <scope>NUCLEOTIDE SEQUENCE [LARGE SCALE GENOMIC DNA]</scope>
    <source>
        <strain evidence="5 6">LB400</strain>
    </source>
</reference>
<evidence type="ECO:0000256" key="1">
    <source>
        <dbReference type="ARBA" id="ARBA00006432"/>
    </source>
</evidence>
<comment type="similarity">
    <text evidence="1">Belongs to the ATP-dependent AMP-binding enzyme family.</text>
</comment>
<dbReference type="FunFam" id="3.30.300.30:FF:000008">
    <property type="entry name" value="2,3-dihydroxybenzoate-AMP ligase"/>
    <property type="match status" value="1"/>
</dbReference>
<protein>
    <submittedName>
        <fullName evidence="5">AMP-dependent synthetase and ligase</fullName>
        <ecNumber evidence="5">6.2.1.-</ecNumber>
    </submittedName>
</protein>
<organism evidence="5 6">
    <name type="scientific">Paraburkholderia xenovorans (strain LB400)</name>
    <dbReference type="NCBI Taxonomy" id="266265"/>
    <lineage>
        <taxon>Bacteria</taxon>
        <taxon>Pseudomonadati</taxon>
        <taxon>Pseudomonadota</taxon>
        <taxon>Betaproteobacteria</taxon>
        <taxon>Burkholderiales</taxon>
        <taxon>Burkholderiaceae</taxon>
        <taxon>Paraburkholderia</taxon>
    </lineage>
</organism>
<dbReference type="EMBL" id="CP000272">
    <property type="protein sequence ID" value="ABE36730.1"/>
    <property type="molecule type" value="Genomic_DNA"/>
</dbReference>
<dbReference type="Proteomes" id="UP000001817">
    <property type="component" value="Chromosome 3"/>
</dbReference>
<evidence type="ECO:0000313" key="5">
    <source>
        <dbReference type="EMBL" id="ABE36730.1"/>
    </source>
</evidence>
<dbReference type="InterPro" id="IPR000873">
    <property type="entry name" value="AMP-dep_synth/lig_dom"/>
</dbReference>
<gene>
    <name evidence="5" type="ORF">Bxe_C0851</name>
</gene>
<dbReference type="NCBIfam" id="NF004797">
    <property type="entry name" value="PRK06145.1"/>
    <property type="match status" value="1"/>
</dbReference>
<dbReference type="OrthoDB" id="9766486at2"/>
<evidence type="ECO:0000256" key="2">
    <source>
        <dbReference type="ARBA" id="ARBA00022598"/>
    </source>
</evidence>
<dbReference type="Gene3D" id="3.30.300.30">
    <property type="match status" value="1"/>
</dbReference>
<dbReference type="PANTHER" id="PTHR43201">
    <property type="entry name" value="ACYL-COA SYNTHETASE"/>
    <property type="match status" value="1"/>
</dbReference>
<dbReference type="RefSeq" id="WP_011493981.1">
    <property type="nucleotide sequence ID" value="NC_007953.1"/>
</dbReference>
<dbReference type="SUPFAM" id="SSF56801">
    <property type="entry name" value="Acetyl-CoA synthetase-like"/>
    <property type="match status" value="1"/>
</dbReference>
<dbReference type="KEGG" id="bxe:Bxe_C0851"/>
<dbReference type="eggNOG" id="COG0318">
    <property type="taxonomic scope" value="Bacteria"/>
</dbReference>
<evidence type="ECO:0000259" key="4">
    <source>
        <dbReference type="Pfam" id="PF13193"/>
    </source>
</evidence>
<dbReference type="Pfam" id="PF00501">
    <property type="entry name" value="AMP-binding"/>
    <property type="match status" value="1"/>
</dbReference>
<dbReference type="InterPro" id="IPR025110">
    <property type="entry name" value="AMP-bd_C"/>
</dbReference>
<dbReference type="GO" id="GO:0031956">
    <property type="term" value="F:medium-chain fatty acid-CoA ligase activity"/>
    <property type="evidence" value="ECO:0007669"/>
    <property type="project" value="TreeGrafter"/>
</dbReference>
<evidence type="ECO:0000259" key="3">
    <source>
        <dbReference type="Pfam" id="PF00501"/>
    </source>
</evidence>
<dbReference type="GO" id="GO:0006631">
    <property type="term" value="P:fatty acid metabolic process"/>
    <property type="evidence" value="ECO:0007669"/>
    <property type="project" value="TreeGrafter"/>
</dbReference>
<dbReference type="Pfam" id="PF13193">
    <property type="entry name" value="AMP-binding_C"/>
    <property type="match status" value="1"/>
</dbReference>
<proteinExistence type="inferred from homology"/>
<name>Q13GQ9_PARXL</name>
<keyword evidence="2 5" id="KW-0436">Ligase</keyword>